<dbReference type="Gene3D" id="3.30.530.20">
    <property type="match status" value="1"/>
</dbReference>
<evidence type="ECO:0000259" key="2">
    <source>
        <dbReference type="Pfam" id="PF13946"/>
    </source>
</evidence>
<dbReference type="EMBL" id="JOSZ01000002">
    <property type="protein sequence ID" value="KFM20118.1"/>
    <property type="molecule type" value="Genomic_DNA"/>
</dbReference>
<comment type="caution">
    <text evidence="3">The sequence shown here is derived from an EMBL/GenBank/DDBJ whole genome shotgun (WGS) entry which is preliminary data.</text>
</comment>
<reference evidence="3 4" key="1">
    <citation type="submission" date="2014-06" db="EMBL/GenBank/DDBJ databases">
        <authorList>
            <person name="Ngugi D.K."/>
            <person name="Blom J."/>
            <person name="Alam I."/>
            <person name="Rashid M."/>
            <person name="Baalawi W."/>
            <person name="Zhang G."/>
            <person name="Hikmawan T."/>
            <person name="Guan Y."/>
            <person name="Antunes A."/>
            <person name="Siam R."/>
            <person name="El-Dorry H."/>
            <person name="Bajic V."/>
            <person name="Stingl U."/>
        </authorList>
    </citation>
    <scope>NUCLEOTIDE SEQUENCE [LARGE SCALE GENOMIC DNA]</scope>
    <source>
        <strain evidence="3">SCGC AAA799-P11</strain>
    </source>
</reference>
<keyword evidence="1" id="KW-0472">Membrane</keyword>
<dbReference type="InterPro" id="IPR025282">
    <property type="entry name" value="DUF4214"/>
</dbReference>
<dbReference type="InterPro" id="IPR038255">
    <property type="entry name" value="PBS_linker_sf"/>
</dbReference>
<evidence type="ECO:0000313" key="3">
    <source>
        <dbReference type="EMBL" id="KFM20118.1"/>
    </source>
</evidence>
<dbReference type="Pfam" id="PF13946">
    <property type="entry name" value="DUF4214"/>
    <property type="match status" value="2"/>
</dbReference>
<keyword evidence="1" id="KW-1133">Transmembrane helix</keyword>
<dbReference type="InterPro" id="IPR023393">
    <property type="entry name" value="START-like_dom_sf"/>
</dbReference>
<protein>
    <recommendedName>
        <fullName evidence="2">DUF4214 domain-containing protein</fullName>
    </recommendedName>
</protein>
<evidence type="ECO:0000313" key="4">
    <source>
        <dbReference type="Proteomes" id="UP000029387"/>
    </source>
</evidence>
<name>A0A087S314_9ARCH</name>
<dbReference type="AlphaFoldDB" id="A0A087S314"/>
<accession>A0A087S314</accession>
<dbReference type="SUPFAM" id="SSF55961">
    <property type="entry name" value="Bet v1-like"/>
    <property type="match status" value="1"/>
</dbReference>
<feature type="transmembrane region" description="Helical" evidence="1">
    <location>
        <begin position="21"/>
        <end position="38"/>
    </location>
</feature>
<organism evidence="3 4">
    <name type="scientific">Marine Group I thaumarchaeote SCGC AAA799-P11</name>
    <dbReference type="NCBI Taxonomy" id="1502295"/>
    <lineage>
        <taxon>Archaea</taxon>
        <taxon>Nitrososphaerota</taxon>
        <taxon>Marine Group I</taxon>
    </lineage>
</organism>
<feature type="domain" description="DUF4214" evidence="2">
    <location>
        <begin position="271"/>
        <end position="319"/>
    </location>
</feature>
<dbReference type="Proteomes" id="UP000029387">
    <property type="component" value="Unassembled WGS sequence"/>
</dbReference>
<sequence length="332" mass="37926">MDYENNYDKMKQMGKTGKIKVIVYVVLAILIGSTITYLDISKTDRSDVPDNLYPERKVEKITFINKFDIDKEKIFDSIANVSTYPYVLPNNVISVNILEQSENQIVAEETFIELGIKVTLTVKHTVLPYDQHIIEIIEGDASGTKITLTFEEENNFTKITTDADLDLKGLLSPFGFLPKGNMGSAVNTVLSSFVEYSQRYDNESKIIDDLYREILHRPVDLEGLQYFSALLNEGKITVDEIREELKNSDEFKNQLLPDEIMTLDELSENSKKQVNDLYLEILGRDADIEGLQHFGSLIEIGKMTPEELRNALLNSDEYKWQKGELAINEMKN</sequence>
<dbReference type="Gene3D" id="1.10.3130.20">
    <property type="entry name" value="Phycobilisome linker domain"/>
    <property type="match status" value="1"/>
</dbReference>
<proteinExistence type="predicted"/>
<keyword evidence="4" id="KW-1185">Reference proteome</keyword>
<keyword evidence="1" id="KW-0812">Transmembrane</keyword>
<feature type="domain" description="DUF4214" evidence="2">
    <location>
        <begin position="195"/>
        <end position="254"/>
    </location>
</feature>
<evidence type="ECO:0000256" key="1">
    <source>
        <dbReference type="SAM" id="Phobius"/>
    </source>
</evidence>
<gene>
    <name evidence="3" type="ORF">AAA799P11_00189</name>
</gene>